<dbReference type="AlphaFoldDB" id="A0A4R2IF94"/>
<protein>
    <recommendedName>
        <fullName evidence="4">O-antigen ligase-like membrane protein</fullName>
    </recommendedName>
</protein>
<feature type="transmembrane region" description="Helical" evidence="1">
    <location>
        <begin position="307"/>
        <end position="326"/>
    </location>
</feature>
<dbReference type="RefSeq" id="WP_132155808.1">
    <property type="nucleotide sequence ID" value="NZ_SLWR01000014.1"/>
</dbReference>
<keyword evidence="1" id="KW-1133">Transmembrane helix</keyword>
<feature type="transmembrane region" description="Helical" evidence="1">
    <location>
        <begin position="26"/>
        <end position="43"/>
    </location>
</feature>
<keyword evidence="1" id="KW-0812">Transmembrane</keyword>
<evidence type="ECO:0000313" key="3">
    <source>
        <dbReference type="Proteomes" id="UP000295573"/>
    </source>
</evidence>
<keyword evidence="3" id="KW-1185">Reference proteome</keyword>
<reference evidence="2 3" key="1">
    <citation type="journal article" date="2015" name="Stand. Genomic Sci.">
        <title>Genomic Encyclopedia of Bacterial and Archaeal Type Strains, Phase III: the genomes of soil and plant-associated and newly described type strains.</title>
        <authorList>
            <person name="Whitman W.B."/>
            <person name="Woyke T."/>
            <person name="Klenk H.P."/>
            <person name="Zhou Y."/>
            <person name="Lilburn T.G."/>
            <person name="Beck B.J."/>
            <person name="De Vos P."/>
            <person name="Vandamme P."/>
            <person name="Eisen J.A."/>
            <person name="Garrity G."/>
            <person name="Hugenholtz P."/>
            <person name="Kyrpides N.C."/>
        </authorList>
    </citation>
    <scope>NUCLEOTIDE SEQUENCE [LARGE SCALE GENOMIC DNA]</scope>
    <source>
        <strain evidence="2 3">VKM Ac-2541</strain>
    </source>
</reference>
<proteinExistence type="predicted"/>
<feature type="transmembrane region" description="Helical" evidence="1">
    <location>
        <begin position="158"/>
        <end position="176"/>
    </location>
</feature>
<feature type="transmembrane region" description="Helical" evidence="1">
    <location>
        <begin position="126"/>
        <end position="146"/>
    </location>
</feature>
<gene>
    <name evidence="2" type="ORF">EV646_114142</name>
</gene>
<sequence length="502" mass="53304">MAMTELGGRMDRPALPRRHDGLPPRAVVLGGLVVAGGGGWLAAESPAIALGGTAVLLLAACVWARPALAAYLVVGVTPLVAGIDRGTAIPVLRPNEALYFVLAATLVTRAIVLMRTGHELRVRLTAVAWALLLMSVANSVIPLLWMLLRHRTPSQDDYLYALVLWKFVAVYAIVRASVTTDRQIRRCLWISVCTAGVVAVIGILQALDLLGVRSLLAMYYAPFGYVGALSKPRGGSTLALPAAAADLMMFNLAIVACFWMQGRRRALLAPAAVLLIFGCLASGEFSSFFGLLVAVVAVAIVGRSWNIPLMSAPAGIAGFLVLWPVVAERLSGFQSVHGLPASWIGRLRNLSSYFLPELFSDWNFLLGVRPGARVPVAIQATGYVWIESGYIWLLWGGGIPLLAAYLFFVRASLRQGWRAARFGQGAGSIAGAVSVVAVAVCAVLMIFDPHVTYRGSADLLFALLALTRCHRGETFEGSGDGESLPLATTRASACTRGGGELG</sequence>
<feature type="transmembrane region" description="Helical" evidence="1">
    <location>
        <begin position="389"/>
        <end position="408"/>
    </location>
</feature>
<feature type="transmembrane region" description="Helical" evidence="1">
    <location>
        <begin position="272"/>
        <end position="301"/>
    </location>
</feature>
<evidence type="ECO:0000313" key="2">
    <source>
        <dbReference type="EMBL" id="TCO42318.1"/>
    </source>
</evidence>
<feature type="transmembrane region" description="Helical" evidence="1">
    <location>
        <begin position="428"/>
        <end position="447"/>
    </location>
</feature>
<evidence type="ECO:0008006" key="4">
    <source>
        <dbReference type="Google" id="ProtNLM"/>
    </source>
</evidence>
<comment type="caution">
    <text evidence="2">The sequence shown here is derived from an EMBL/GenBank/DDBJ whole genome shotgun (WGS) entry which is preliminary data.</text>
</comment>
<dbReference type="EMBL" id="SLWR01000014">
    <property type="protein sequence ID" value="TCO42318.1"/>
    <property type="molecule type" value="Genomic_DNA"/>
</dbReference>
<accession>A0A4R2IF94</accession>
<dbReference type="OrthoDB" id="3565890at2"/>
<organism evidence="2 3">
    <name type="scientific">Kribbella antiqua</name>
    <dbReference type="NCBI Taxonomy" id="2512217"/>
    <lineage>
        <taxon>Bacteria</taxon>
        <taxon>Bacillati</taxon>
        <taxon>Actinomycetota</taxon>
        <taxon>Actinomycetes</taxon>
        <taxon>Propionibacteriales</taxon>
        <taxon>Kribbellaceae</taxon>
        <taxon>Kribbella</taxon>
    </lineage>
</organism>
<feature type="transmembrane region" description="Helical" evidence="1">
    <location>
        <begin position="188"/>
        <end position="207"/>
    </location>
</feature>
<name>A0A4R2IF94_9ACTN</name>
<evidence type="ECO:0000256" key="1">
    <source>
        <dbReference type="SAM" id="Phobius"/>
    </source>
</evidence>
<keyword evidence="1" id="KW-0472">Membrane</keyword>
<dbReference type="Proteomes" id="UP000295573">
    <property type="component" value="Unassembled WGS sequence"/>
</dbReference>
<feature type="transmembrane region" description="Helical" evidence="1">
    <location>
        <begin position="97"/>
        <end position="114"/>
    </location>
</feature>
<feature type="transmembrane region" description="Helical" evidence="1">
    <location>
        <begin position="238"/>
        <end position="260"/>
    </location>
</feature>